<name>A0ABV3FN00_9NOCA</name>
<comment type="caution">
    <text evidence="5">The sequence shown here is derived from an EMBL/GenBank/DDBJ whole genome shotgun (WGS) entry which is preliminary data.</text>
</comment>
<dbReference type="EMBL" id="JBFAKC010000002">
    <property type="protein sequence ID" value="MEV0706781.1"/>
    <property type="molecule type" value="Genomic_DNA"/>
</dbReference>
<gene>
    <name evidence="5" type="ORF">AB0I48_04385</name>
</gene>
<dbReference type="Gene3D" id="3.40.430.10">
    <property type="entry name" value="Dihydrofolate Reductase, subunit A"/>
    <property type="match status" value="1"/>
</dbReference>
<dbReference type="SUPFAM" id="SSF53597">
    <property type="entry name" value="Dihydrofolate reductase-like"/>
    <property type="match status" value="1"/>
</dbReference>
<keyword evidence="2" id="KW-0521">NADP</keyword>
<evidence type="ECO:0000313" key="5">
    <source>
        <dbReference type="EMBL" id="MEV0706781.1"/>
    </source>
</evidence>
<evidence type="ECO:0000256" key="3">
    <source>
        <dbReference type="ARBA" id="ARBA00023002"/>
    </source>
</evidence>
<dbReference type="PANTHER" id="PTHR38011:SF7">
    <property type="entry name" value="2,5-DIAMINO-6-RIBOSYLAMINO-4(3H)-PYRIMIDINONE 5'-PHOSPHATE REDUCTASE"/>
    <property type="match status" value="1"/>
</dbReference>
<keyword evidence="3" id="KW-0560">Oxidoreductase</keyword>
<dbReference type="InterPro" id="IPR002734">
    <property type="entry name" value="RibDG_C"/>
</dbReference>
<comment type="pathway">
    <text evidence="1">Cofactor biosynthesis; riboflavin biosynthesis.</text>
</comment>
<dbReference type="Proteomes" id="UP001551695">
    <property type="component" value="Unassembled WGS sequence"/>
</dbReference>
<evidence type="ECO:0000256" key="2">
    <source>
        <dbReference type="ARBA" id="ARBA00022857"/>
    </source>
</evidence>
<dbReference type="InterPro" id="IPR050765">
    <property type="entry name" value="Riboflavin_Biosynth_HTPR"/>
</dbReference>
<dbReference type="PANTHER" id="PTHR38011">
    <property type="entry name" value="DIHYDROFOLATE REDUCTASE FAMILY PROTEIN (AFU_ORTHOLOGUE AFUA_8G06820)"/>
    <property type="match status" value="1"/>
</dbReference>
<dbReference type="RefSeq" id="WP_357780205.1">
    <property type="nucleotide sequence ID" value="NZ_JBFAKC010000002.1"/>
</dbReference>
<protein>
    <submittedName>
        <fullName evidence="5">Dihydrofolate reductase family protein</fullName>
    </submittedName>
</protein>
<organism evidence="5 6">
    <name type="scientific">Nocardia aurea</name>
    <dbReference type="NCBI Taxonomy" id="2144174"/>
    <lineage>
        <taxon>Bacteria</taxon>
        <taxon>Bacillati</taxon>
        <taxon>Actinomycetota</taxon>
        <taxon>Actinomycetes</taxon>
        <taxon>Mycobacteriales</taxon>
        <taxon>Nocardiaceae</taxon>
        <taxon>Nocardia</taxon>
    </lineage>
</organism>
<evidence type="ECO:0000313" key="6">
    <source>
        <dbReference type="Proteomes" id="UP001551695"/>
    </source>
</evidence>
<dbReference type="InterPro" id="IPR024072">
    <property type="entry name" value="DHFR-like_dom_sf"/>
</dbReference>
<proteinExistence type="predicted"/>
<evidence type="ECO:0000259" key="4">
    <source>
        <dbReference type="Pfam" id="PF01872"/>
    </source>
</evidence>
<evidence type="ECO:0000256" key="1">
    <source>
        <dbReference type="ARBA" id="ARBA00005104"/>
    </source>
</evidence>
<keyword evidence="6" id="KW-1185">Reference proteome</keyword>
<sequence length="230" mass="24191">MSAATRPHVLLSVAVSLDGYIDNASDERLRLSGDADFDRVDEVRAESDAILVGAQTLRRDNPRLLVKSAERRAVRRTAGKPEYPLKVTVTATGDLDAELRFWHDGGAKLVYTTDAGAATLGDRLAGLAEVVALGPDIDLAALLDDLGGRGVDRLMVEGGTGIHTAFLAADLADELHVAVAPILVGDAGAPRFLHPAEFPGGAGRRLDLVDVARVGDIALLRYAPRASVTG</sequence>
<feature type="domain" description="Bacterial bifunctional deaminase-reductase C-terminal" evidence="4">
    <location>
        <begin position="7"/>
        <end position="215"/>
    </location>
</feature>
<dbReference type="Pfam" id="PF01872">
    <property type="entry name" value="RibD_C"/>
    <property type="match status" value="1"/>
</dbReference>
<accession>A0ABV3FN00</accession>
<reference evidence="5 6" key="1">
    <citation type="submission" date="2024-06" db="EMBL/GenBank/DDBJ databases">
        <title>The Natural Products Discovery Center: Release of the First 8490 Sequenced Strains for Exploring Actinobacteria Biosynthetic Diversity.</title>
        <authorList>
            <person name="Kalkreuter E."/>
            <person name="Kautsar S.A."/>
            <person name="Yang D."/>
            <person name="Bader C.D."/>
            <person name="Teijaro C.N."/>
            <person name="Fluegel L."/>
            <person name="Davis C.M."/>
            <person name="Simpson J.R."/>
            <person name="Lauterbach L."/>
            <person name="Steele A.D."/>
            <person name="Gui C."/>
            <person name="Meng S."/>
            <person name="Li G."/>
            <person name="Viehrig K."/>
            <person name="Ye F."/>
            <person name="Su P."/>
            <person name="Kiefer A.F."/>
            <person name="Nichols A."/>
            <person name="Cepeda A.J."/>
            <person name="Yan W."/>
            <person name="Fan B."/>
            <person name="Jiang Y."/>
            <person name="Adhikari A."/>
            <person name="Zheng C.-J."/>
            <person name="Schuster L."/>
            <person name="Cowan T.M."/>
            <person name="Smanski M.J."/>
            <person name="Chevrette M.G."/>
            <person name="De Carvalho L.P.S."/>
            <person name="Shen B."/>
        </authorList>
    </citation>
    <scope>NUCLEOTIDE SEQUENCE [LARGE SCALE GENOMIC DNA]</scope>
    <source>
        <strain evidence="5 6">NPDC050403</strain>
    </source>
</reference>